<evidence type="ECO:0000313" key="1">
    <source>
        <dbReference type="EMBL" id="VDO95728.1"/>
    </source>
</evidence>
<sequence length="127" mass="14484">MARLRLLPVVRRSSSNTRSATEPFQPQFRSPIPCFKELRGEIWPTRSVLEKNLVVSTVHTVSMSDAVLTTPMQYEPLHEIQNAPRHIICLVYEANYTDGVKTRLCLETRSTGLSVLCPRPTDWCDNI</sequence>
<evidence type="ECO:0000313" key="3">
    <source>
        <dbReference type="WBParaSite" id="SBAD_0000196301-mRNA-1"/>
    </source>
</evidence>
<dbReference type="EMBL" id="UZAM01006984">
    <property type="protein sequence ID" value="VDO95728.1"/>
    <property type="molecule type" value="Genomic_DNA"/>
</dbReference>
<dbReference type="WBParaSite" id="SBAD_0000196301-mRNA-1">
    <property type="protein sequence ID" value="SBAD_0000196301-mRNA-1"/>
    <property type="gene ID" value="SBAD_0000196301"/>
</dbReference>
<accession>A0A183IE29</accession>
<reference evidence="3" key="1">
    <citation type="submission" date="2016-06" db="UniProtKB">
        <authorList>
            <consortium name="WormBaseParasite"/>
        </authorList>
    </citation>
    <scope>IDENTIFICATION</scope>
</reference>
<keyword evidence="2" id="KW-1185">Reference proteome</keyword>
<dbReference type="AlphaFoldDB" id="A0A183IE29"/>
<gene>
    <name evidence="1" type="ORF">SBAD_LOCUS1873</name>
</gene>
<organism evidence="3">
    <name type="scientific">Soboliphyme baturini</name>
    <dbReference type="NCBI Taxonomy" id="241478"/>
    <lineage>
        <taxon>Eukaryota</taxon>
        <taxon>Metazoa</taxon>
        <taxon>Ecdysozoa</taxon>
        <taxon>Nematoda</taxon>
        <taxon>Enoplea</taxon>
        <taxon>Dorylaimia</taxon>
        <taxon>Dioctophymatida</taxon>
        <taxon>Dioctophymatoidea</taxon>
        <taxon>Soboliphymatidae</taxon>
        <taxon>Soboliphyme</taxon>
    </lineage>
</organism>
<proteinExistence type="predicted"/>
<evidence type="ECO:0000313" key="2">
    <source>
        <dbReference type="Proteomes" id="UP000270296"/>
    </source>
</evidence>
<name>A0A183IE29_9BILA</name>
<dbReference type="Proteomes" id="UP000270296">
    <property type="component" value="Unassembled WGS sequence"/>
</dbReference>
<reference evidence="1 2" key="2">
    <citation type="submission" date="2018-11" db="EMBL/GenBank/DDBJ databases">
        <authorList>
            <consortium name="Pathogen Informatics"/>
        </authorList>
    </citation>
    <scope>NUCLEOTIDE SEQUENCE [LARGE SCALE GENOMIC DNA]</scope>
</reference>
<protein>
    <submittedName>
        <fullName evidence="1 3">Uncharacterized protein</fullName>
    </submittedName>
</protein>